<dbReference type="InterPro" id="IPR008967">
    <property type="entry name" value="p53-like_TF_DNA-bd_sf"/>
</dbReference>
<evidence type="ECO:0000256" key="6">
    <source>
        <dbReference type="ARBA" id="ARBA00023242"/>
    </source>
</evidence>
<dbReference type="InterPro" id="IPR015350">
    <property type="entry name" value="Beta-trefoil_DNA-bd_dom"/>
</dbReference>
<evidence type="ECO:0000259" key="8">
    <source>
        <dbReference type="SMART" id="SM01267"/>
    </source>
</evidence>
<dbReference type="PANTHER" id="PTHR10665">
    <property type="entry name" value="RECOMBINING BINDING PROTEIN SUPPRESSOR OF HAIRLESS"/>
    <property type="match status" value="1"/>
</dbReference>
<feature type="domain" description="RBP-J/Cbf11/Cbf12 DNA binding" evidence="8">
    <location>
        <begin position="3"/>
        <end position="139"/>
    </location>
</feature>
<dbReference type="EMBL" id="ML178815">
    <property type="protein sequence ID" value="TFL06729.1"/>
    <property type="molecule type" value="Genomic_DNA"/>
</dbReference>
<gene>
    <name evidence="10" type="ORF">BDV98DRAFT_498162</name>
</gene>
<dbReference type="SUPFAM" id="SSF49417">
    <property type="entry name" value="p53-like transcription factors"/>
    <property type="match status" value="1"/>
</dbReference>
<evidence type="ECO:0000256" key="3">
    <source>
        <dbReference type="ARBA" id="ARBA00023015"/>
    </source>
</evidence>
<dbReference type="Pfam" id="PF09270">
    <property type="entry name" value="BTD"/>
    <property type="match status" value="1"/>
</dbReference>
<dbReference type="GO" id="GO:0001228">
    <property type="term" value="F:DNA-binding transcription activator activity, RNA polymerase II-specific"/>
    <property type="evidence" value="ECO:0007669"/>
    <property type="project" value="InterPro"/>
</dbReference>
<evidence type="ECO:0000256" key="7">
    <source>
        <dbReference type="SAM" id="MobiDB-lite"/>
    </source>
</evidence>
<proteinExistence type="inferred from homology"/>
<dbReference type="InterPro" id="IPR040159">
    <property type="entry name" value="CLS_fam"/>
</dbReference>
<dbReference type="GO" id="GO:0005634">
    <property type="term" value="C:nucleus"/>
    <property type="evidence" value="ECO:0007669"/>
    <property type="project" value="UniProtKB-SubCell"/>
</dbReference>
<keyword evidence="6" id="KW-0539">Nucleus</keyword>
<evidence type="ECO:0000256" key="1">
    <source>
        <dbReference type="ARBA" id="ARBA00004123"/>
    </source>
</evidence>
<feature type="domain" description="Beta-trefoil DNA-binding" evidence="9">
    <location>
        <begin position="140"/>
        <end position="310"/>
    </location>
</feature>
<dbReference type="OrthoDB" id="5600360at2759"/>
<accession>A0A5C3R262</accession>
<dbReference type="SUPFAM" id="SSF110217">
    <property type="entry name" value="DNA-binding protein LAG-1 (CSL)"/>
    <property type="match status" value="1"/>
</dbReference>
<evidence type="ECO:0000256" key="2">
    <source>
        <dbReference type="ARBA" id="ARBA00009704"/>
    </source>
</evidence>
<name>A0A5C3R262_9AGAR</name>
<evidence type="ECO:0000259" key="9">
    <source>
        <dbReference type="SMART" id="SM01268"/>
    </source>
</evidence>
<evidence type="ECO:0000256" key="4">
    <source>
        <dbReference type="ARBA" id="ARBA00023125"/>
    </source>
</evidence>
<keyword evidence="5" id="KW-0804">Transcription</keyword>
<comment type="subcellular location">
    <subcellularLocation>
        <location evidence="1">Nucleus</location>
    </subcellularLocation>
</comment>
<dbReference type="AlphaFoldDB" id="A0A5C3R262"/>
<dbReference type="Pfam" id="PF09271">
    <property type="entry name" value="LAG1-DNAbind"/>
    <property type="match status" value="2"/>
</dbReference>
<comment type="similarity">
    <text evidence="2">Belongs to the Su(H) family.</text>
</comment>
<dbReference type="InterPro" id="IPR036358">
    <property type="entry name" value="BTD_sf"/>
</dbReference>
<evidence type="ECO:0008006" key="12">
    <source>
        <dbReference type="Google" id="ProtNLM"/>
    </source>
</evidence>
<dbReference type="SMART" id="SM01268">
    <property type="entry name" value="BTD"/>
    <property type="match status" value="1"/>
</dbReference>
<evidence type="ECO:0000313" key="11">
    <source>
        <dbReference type="Proteomes" id="UP000305067"/>
    </source>
</evidence>
<dbReference type="Proteomes" id="UP000305067">
    <property type="component" value="Unassembled WGS sequence"/>
</dbReference>
<dbReference type="InterPro" id="IPR037095">
    <property type="entry name" value="RBP-J/Cbf11_DNA-bd_sf"/>
</dbReference>
<keyword evidence="11" id="KW-1185">Reference proteome</keyword>
<dbReference type="SMART" id="SM01267">
    <property type="entry name" value="LAG1_DNAbind"/>
    <property type="match status" value="1"/>
</dbReference>
<reference evidence="10 11" key="1">
    <citation type="journal article" date="2019" name="Nat. Ecol. Evol.">
        <title>Megaphylogeny resolves global patterns of mushroom evolution.</title>
        <authorList>
            <person name="Varga T."/>
            <person name="Krizsan K."/>
            <person name="Foldi C."/>
            <person name="Dima B."/>
            <person name="Sanchez-Garcia M."/>
            <person name="Sanchez-Ramirez S."/>
            <person name="Szollosi G.J."/>
            <person name="Szarkandi J.G."/>
            <person name="Papp V."/>
            <person name="Albert L."/>
            <person name="Andreopoulos W."/>
            <person name="Angelini C."/>
            <person name="Antonin V."/>
            <person name="Barry K.W."/>
            <person name="Bougher N.L."/>
            <person name="Buchanan P."/>
            <person name="Buyck B."/>
            <person name="Bense V."/>
            <person name="Catcheside P."/>
            <person name="Chovatia M."/>
            <person name="Cooper J."/>
            <person name="Damon W."/>
            <person name="Desjardin D."/>
            <person name="Finy P."/>
            <person name="Geml J."/>
            <person name="Haridas S."/>
            <person name="Hughes K."/>
            <person name="Justo A."/>
            <person name="Karasinski D."/>
            <person name="Kautmanova I."/>
            <person name="Kiss B."/>
            <person name="Kocsube S."/>
            <person name="Kotiranta H."/>
            <person name="LaButti K.M."/>
            <person name="Lechner B.E."/>
            <person name="Liimatainen K."/>
            <person name="Lipzen A."/>
            <person name="Lukacs Z."/>
            <person name="Mihaltcheva S."/>
            <person name="Morgado L.N."/>
            <person name="Niskanen T."/>
            <person name="Noordeloos M.E."/>
            <person name="Ohm R.A."/>
            <person name="Ortiz-Santana B."/>
            <person name="Ovrebo C."/>
            <person name="Racz N."/>
            <person name="Riley R."/>
            <person name="Savchenko A."/>
            <person name="Shiryaev A."/>
            <person name="Soop K."/>
            <person name="Spirin V."/>
            <person name="Szebenyi C."/>
            <person name="Tomsovsky M."/>
            <person name="Tulloss R.E."/>
            <person name="Uehling J."/>
            <person name="Grigoriev I.V."/>
            <person name="Vagvolgyi C."/>
            <person name="Papp T."/>
            <person name="Martin F.M."/>
            <person name="Miettinen O."/>
            <person name="Hibbett D.S."/>
            <person name="Nagy L.G."/>
        </authorList>
    </citation>
    <scope>NUCLEOTIDE SEQUENCE [LARGE SCALE GENOMIC DNA]</scope>
    <source>
        <strain evidence="10 11">CBS 309.79</strain>
    </source>
</reference>
<keyword evidence="3" id="KW-0805">Transcription regulation</keyword>
<evidence type="ECO:0000313" key="10">
    <source>
        <dbReference type="EMBL" id="TFL06729.1"/>
    </source>
</evidence>
<feature type="region of interest" description="Disordered" evidence="7">
    <location>
        <begin position="92"/>
        <end position="116"/>
    </location>
</feature>
<dbReference type="Gene3D" id="2.60.40.1450">
    <property type="entry name" value="LAG1, DNA binding domain"/>
    <property type="match status" value="1"/>
</dbReference>
<evidence type="ECO:0000256" key="5">
    <source>
        <dbReference type="ARBA" id="ARBA00023163"/>
    </source>
</evidence>
<organism evidence="10 11">
    <name type="scientific">Pterulicium gracile</name>
    <dbReference type="NCBI Taxonomy" id="1884261"/>
    <lineage>
        <taxon>Eukaryota</taxon>
        <taxon>Fungi</taxon>
        <taxon>Dikarya</taxon>
        <taxon>Basidiomycota</taxon>
        <taxon>Agaricomycotina</taxon>
        <taxon>Agaricomycetes</taxon>
        <taxon>Agaricomycetidae</taxon>
        <taxon>Agaricales</taxon>
        <taxon>Pleurotineae</taxon>
        <taxon>Pterulaceae</taxon>
        <taxon>Pterulicium</taxon>
    </lineage>
</organism>
<dbReference type="GO" id="GO:0000978">
    <property type="term" value="F:RNA polymerase II cis-regulatory region sequence-specific DNA binding"/>
    <property type="evidence" value="ECO:0007669"/>
    <property type="project" value="InterPro"/>
</dbReference>
<keyword evidence="4" id="KW-0238">DNA-binding</keyword>
<dbReference type="STRING" id="1884261.A0A5C3R262"/>
<dbReference type="Gene3D" id="2.80.10.50">
    <property type="match status" value="1"/>
</dbReference>
<sequence>MTTVICSHAAVAQKSYGTEKRFLCPPPVVRIEGPTWHLQDQQLSMVVVSEIGERSFEQKAPLDGGMTCSFKSLHVGGTAKAKSFQLSLEVAEPSPHSVSEGSEEGSEPPPGRTWATFDSAPVSIISKPSKKTAKTRNIASCILAGGPVSLFNRINSQTVRTKYMTIDGGQLCASNGLWSAFSVTVVRRPGDQPPTGGPSPVTYGCEIVLVDDATGVPTPPLIIRKVDKGRVLFDDGGPVSQMQKIVLLRVNMDGTRHYLSASTPVNGNPGSPTGQSGVTHQLLFQAARTREEAKDGMMSAFDEVDDYLCWTIVGISKFQYTFFDAFDRGDFIPSMPITPFPTLFSAPIYRAQDSLLELTASHFFYEHPITRGQVPLDVFIGSLGPLSLRLFHPNPPGPLVRIQTYPTRSEEHGDHTAPLEAFLPTAANTVVMVELPPIENIMKALRDSDPAVAEASTGNTASGPGSAPPTPASFLGRAIPLLFVRAADGVGYHSGRTIICESLFHPIPLPDPAMLAANGQTIDTNWLVAQTPVATTDSPLHGWTLRVI</sequence>
<protein>
    <recommendedName>
        <fullName evidence="12">Beta-trefoil DNA-binding domain-containing protein</fullName>
    </recommendedName>
</protein>
<dbReference type="InterPro" id="IPR015351">
    <property type="entry name" value="RBP-J/Cbf11/Cbf12_DNA-bd"/>
</dbReference>